<evidence type="ECO:0000256" key="1">
    <source>
        <dbReference type="PIRSR" id="PIRSR011396-1"/>
    </source>
</evidence>
<feature type="binding site" evidence="2">
    <location>
        <position position="189"/>
    </location>
    <ligand>
        <name>FAD</name>
        <dbReference type="ChEBI" id="CHEBI:57692"/>
    </ligand>
</feature>
<reference evidence="3 4" key="1">
    <citation type="journal article" date="2013" name="Genome Announc.">
        <title>Complete genome sequence of Simiduia agarivorans SA1(T), a marine bacterium able to degrade a variety of polysaccharides.</title>
        <authorList>
            <person name="Lin S.Y."/>
            <person name="Shieh W.Y."/>
            <person name="Chen J.S."/>
            <person name="Tang S.L."/>
        </authorList>
    </citation>
    <scope>NUCLEOTIDE SEQUENCE [LARGE SCALE GENOMIC DNA]</scope>
    <source>
        <strain evidence="4">DSM 21679 / JCM 13881 / BCRC 17597 / SA1</strain>
    </source>
</reference>
<name>K4KQI7_SIMAS</name>
<dbReference type="PANTHER" id="PTHR43747:SF4">
    <property type="entry name" value="FLAVIN-DEPENDENT TRYPTOPHAN HALOGENASE"/>
    <property type="match status" value="1"/>
</dbReference>
<dbReference type="AlphaFoldDB" id="K4KQI7"/>
<dbReference type="Proteomes" id="UP000000466">
    <property type="component" value="Chromosome"/>
</dbReference>
<dbReference type="InterPro" id="IPR006905">
    <property type="entry name" value="Flavin_halogenase"/>
</dbReference>
<evidence type="ECO:0000256" key="2">
    <source>
        <dbReference type="PIRSR" id="PIRSR011396-2"/>
    </source>
</evidence>
<dbReference type="eggNOG" id="COG0665">
    <property type="taxonomic scope" value="Bacteria"/>
</dbReference>
<keyword evidence="2" id="KW-0274">FAD</keyword>
<keyword evidence="2" id="KW-0285">Flavoprotein</keyword>
<dbReference type="InterPro" id="IPR050816">
    <property type="entry name" value="Flavin-dep_Halogenase_NPB"/>
</dbReference>
<dbReference type="RefSeq" id="WP_015048683.1">
    <property type="nucleotide sequence ID" value="NC_018868.3"/>
</dbReference>
<dbReference type="Gene3D" id="3.50.50.60">
    <property type="entry name" value="FAD/NAD(P)-binding domain"/>
    <property type="match status" value="1"/>
</dbReference>
<dbReference type="PANTHER" id="PTHR43747">
    <property type="entry name" value="FAD-BINDING PROTEIN"/>
    <property type="match status" value="1"/>
</dbReference>
<protein>
    <submittedName>
        <fullName evidence="3">Tryptophan halogenase</fullName>
    </submittedName>
</protein>
<feature type="binding site" evidence="2">
    <location>
        <position position="351"/>
    </location>
    <ligand>
        <name>L-tryptophan</name>
        <dbReference type="ChEBI" id="CHEBI:57912"/>
    </ligand>
</feature>
<feature type="active site" evidence="1">
    <location>
        <position position="83"/>
    </location>
</feature>
<sequence>MENKAVRKVVIVGGGTAGWLTAGVLAARLRSQSGHAVSVTLVESPAVKTVGVGEGTWPSMRRTLKAIGVSETELIRRCNATFKQGAKFARWVTGSAQDHYYHPLIQPNGFHDFNLAPYWLKQSEQASFSAAVCPQDALCDAGLAPKKITTPEYAGIANYAYHLDAGAFADFLREHCVTRLDVLHRQAHVSEVRSDDQGDIVGVETNQGLIAGDFFIDCTGSQSLLLGQQLQVPFVCKKHQLFVDQALAVHVPYDSDDAPVASHTVSTAQSAGWIWDIGLQNRRGVGHVYSSAHQSPEMAERELMDYIAASGASVENLSPKHIAIHPGHRAQFWKNNCVAIGMSAGFLEPLEASAILLIEIAAGYIADQFPASRFAMEQLARKYNDTFLYRWERIIEFLKLHYVLSQRSDTAFWRDNRNAQSMPESLQQWLSYWREQSPWHGDFDRAVEVFPAASYQYVLYGMGFETRTDWPPVSEQSLARARTLFQQAQSDTNQLLRGLPDHRTLLNKIKHYGLQAV</sequence>
<dbReference type="InterPro" id="IPR036188">
    <property type="entry name" value="FAD/NAD-bd_sf"/>
</dbReference>
<organism evidence="3 4">
    <name type="scientific">Simiduia agarivorans (strain DSM 21679 / JCM 13881 / BCRC 17597 / SA1)</name>
    <dbReference type="NCBI Taxonomy" id="1117647"/>
    <lineage>
        <taxon>Bacteria</taxon>
        <taxon>Pseudomonadati</taxon>
        <taxon>Pseudomonadota</taxon>
        <taxon>Gammaproteobacteria</taxon>
        <taxon>Cellvibrionales</taxon>
        <taxon>Cellvibrionaceae</taxon>
        <taxon>Simiduia</taxon>
    </lineage>
</organism>
<dbReference type="EMBL" id="CP003746">
    <property type="protein sequence ID" value="AFV00531.1"/>
    <property type="molecule type" value="Genomic_DNA"/>
</dbReference>
<dbReference type="STRING" id="1117647.M5M_17000"/>
<evidence type="ECO:0000313" key="4">
    <source>
        <dbReference type="Proteomes" id="UP000000466"/>
    </source>
</evidence>
<dbReference type="HOGENOM" id="CLU_022247_0_0_6"/>
<feature type="binding site" evidence="2">
    <location>
        <begin position="14"/>
        <end position="17"/>
    </location>
    <ligand>
        <name>FAD</name>
        <dbReference type="ChEBI" id="CHEBI:57692"/>
    </ligand>
</feature>
<feature type="binding site" evidence="2">
    <location>
        <position position="83"/>
    </location>
    <ligand>
        <name>7-chloro-L-tryptophan</name>
        <dbReference type="ChEBI" id="CHEBI:58713"/>
    </ligand>
</feature>
<accession>K4KQI7</accession>
<dbReference type="GO" id="GO:0000166">
    <property type="term" value="F:nucleotide binding"/>
    <property type="evidence" value="ECO:0007669"/>
    <property type="project" value="UniProtKB-KW"/>
</dbReference>
<feature type="binding site" evidence="2">
    <location>
        <position position="355"/>
    </location>
    <ligand>
        <name>FAD</name>
        <dbReference type="ChEBI" id="CHEBI:57692"/>
    </ligand>
</feature>
<dbReference type="Pfam" id="PF04820">
    <property type="entry name" value="Trp_halogenase"/>
    <property type="match status" value="1"/>
</dbReference>
<keyword evidence="2" id="KW-0547">Nucleotide-binding</keyword>
<dbReference type="KEGG" id="saga:M5M_17000"/>
<keyword evidence="4" id="KW-1185">Reference proteome</keyword>
<dbReference type="InterPro" id="IPR033856">
    <property type="entry name" value="Trp_halogen"/>
</dbReference>
<gene>
    <name evidence="3" type="ordered locus">M5M_17000</name>
</gene>
<dbReference type="OrthoDB" id="6278312at2"/>
<dbReference type="SUPFAM" id="SSF51905">
    <property type="entry name" value="FAD/NAD(P)-binding domain"/>
    <property type="match status" value="1"/>
</dbReference>
<evidence type="ECO:0000313" key="3">
    <source>
        <dbReference type="EMBL" id="AFV00531.1"/>
    </source>
</evidence>
<dbReference type="GO" id="GO:0004497">
    <property type="term" value="F:monooxygenase activity"/>
    <property type="evidence" value="ECO:0007669"/>
    <property type="project" value="InterPro"/>
</dbReference>
<proteinExistence type="predicted"/>
<dbReference type="PIRSF" id="PIRSF011396">
    <property type="entry name" value="Trp_halogenase"/>
    <property type="match status" value="1"/>
</dbReference>